<organism evidence="2 3">
    <name type="scientific">Moorella mulderi DSM 14980</name>
    <dbReference type="NCBI Taxonomy" id="1122241"/>
    <lineage>
        <taxon>Bacteria</taxon>
        <taxon>Bacillati</taxon>
        <taxon>Bacillota</taxon>
        <taxon>Clostridia</taxon>
        <taxon>Neomoorellales</taxon>
        <taxon>Neomoorellaceae</taxon>
        <taxon>Neomoorella</taxon>
    </lineage>
</organism>
<protein>
    <submittedName>
        <fullName evidence="2">MarR family protein</fullName>
    </submittedName>
</protein>
<dbReference type="EMBL" id="LTBC01000003">
    <property type="protein sequence ID" value="KYH32837.1"/>
    <property type="molecule type" value="Genomic_DNA"/>
</dbReference>
<gene>
    <name evidence="2" type="ORF">MOMUL_14390</name>
</gene>
<dbReference type="SUPFAM" id="SSF46785">
    <property type="entry name" value="Winged helix' DNA-binding domain"/>
    <property type="match status" value="1"/>
</dbReference>
<dbReference type="PATRIC" id="fig|1122241.3.peg.1513"/>
<dbReference type="Pfam" id="PF13412">
    <property type="entry name" value="HTH_24"/>
    <property type="match status" value="1"/>
</dbReference>
<reference evidence="2 3" key="1">
    <citation type="submission" date="2016-02" db="EMBL/GenBank/DDBJ databases">
        <title>Genome sequence of Moorella mulderi DSM 14980.</title>
        <authorList>
            <person name="Poehlein A."/>
            <person name="Daniel R."/>
        </authorList>
    </citation>
    <scope>NUCLEOTIDE SEQUENCE [LARGE SCALE GENOMIC DNA]</scope>
    <source>
        <strain evidence="2 3">DSM 14980</strain>
    </source>
</reference>
<evidence type="ECO:0000259" key="1">
    <source>
        <dbReference type="SMART" id="SM00347"/>
    </source>
</evidence>
<evidence type="ECO:0000313" key="3">
    <source>
        <dbReference type="Proteomes" id="UP000075670"/>
    </source>
</evidence>
<dbReference type="InterPro" id="IPR036390">
    <property type="entry name" value="WH_DNA-bd_sf"/>
</dbReference>
<comment type="caution">
    <text evidence="2">The sequence shown here is derived from an EMBL/GenBank/DDBJ whole genome shotgun (WGS) entry which is preliminary data.</text>
</comment>
<sequence>MDSHYAVLDCLQRNDKLTQRDIARYTGLSVGGVNLLLKKMVRKGLVKLEKVNGRSLRYILTPQGMAEKTRLAYQYMQSTYRQIVKTGRVLAEVVAERPEPVERIIFYGPRDEVLEILKIAAGNLHIKHATASCAADLAGIDGRNTLVITWQAGEEYVVLQGIEVVNIIDRL</sequence>
<dbReference type="RefSeq" id="WP_062283324.1">
    <property type="nucleotide sequence ID" value="NZ_LTBC01000003.1"/>
</dbReference>
<feature type="domain" description="HTH marR-type" evidence="1">
    <location>
        <begin position="2"/>
        <end position="92"/>
    </location>
</feature>
<dbReference type="OrthoDB" id="2082425at2"/>
<accession>A0A151AZK1</accession>
<name>A0A151AZK1_9FIRM</name>
<dbReference type="SMART" id="SM00347">
    <property type="entry name" value="HTH_MARR"/>
    <property type="match status" value="1"/>
</dbReference>
<dbReference type="InterPro" id="IPR000835">
    <property type="entry name" value="HTH_MarR-typ"/>
</dbReference>
<dbReference type="GO" id="GO:0003700">
    <property type="term" value="F:DNA-binding transcription factor activity"/>
    <property type="evidence" value="ECO:0007669"/>
    <property type="project" value="InterPro"/>
</dbReference>
<dbReference type="Proteomes" id="UP000075670">
    <property type="component" value="Unassembled WGS sequence"/>
</dbReference>
<keyword evidence="3" id="KW-1185">Reference proteome</keyword>
<dbReference type="InterPro" id="IPR036388">
    <property type="entry name" value="WH-like_DNA-bd_sf"/>
</dbReference>
<dbReference type="Gene3D" id="1.10.10.10">
    <property type="entry name" value="Winged helix-like DNA-binding domain superfamily/Winged helix DNA-binding domain"/>
    <property type="match status" value="1"/>
</dbReference>
<proteinExistence type="predicted"/>
<evidence type="ECO:0000313" key="2">
    <source>
        <dbReference type="EMBL" id="KYH32837.1"/>
    </source>
</evidence>
<dbReference type="AlphaFoldDB" id="A0A151AZK1"/>